<evidence type="ECO:0000256" key="1">
    <source>
        <dbReference type="ARBA" id="ARBA00022741"/>
    </source>
</evidence>
<organism evidence="2 3">
    <name type="scientific">Tritrichomonas musculus</name>
    <dbReference type="NCBI Taxonomy" id="1915356"/>
    <lineage>
        <taxon>Eukaryota</taxon>
        <taxon>Metamonada</taxon>
        <taxon>Parabasalia</taxon>
        <taxon>Tritrichomonadida</taxon>
        <taxon>Tritrichomonadidae</taxon>
        <taxon>Tritrichomonas</taxon>
    </lineage>
</organism>
<evidence type="ECO:0000313" key="3">
    <source>
        <dbReference type="Proteomes" id="UP001470230"/>
    </source>
</evidence>
<keyword evidence="1" id="KW-0547">Nucleotide-binding</keyword>
<dbReference type="SMART" id="SM00173">
    <property type="entry name" value="RAS"/>
    <property type="match status" value="1"/>
</dbReference>
<protein>
    <recommendedName>
        <fullName evidence="4">Small GTP-binding protein</fullName>
    </recommendedName>
</protein>
<evidence type="ECO:0000313" key="2">
    <source>
        <dbReference type="EMBL" id="KAK8866864.1"/>
    </source>
</evidence>
<dbReference type="Gene3D" id="3.40.50.300">
    <property type="entry name" value="P-loop containing nucleotide triphosphate hydrolases"/>
    <property type="match status" value="1"/>
</dbReference>
<reference evidence="2 3" key="1">
    <citation type="submission" date="2024-04" db="EMBL/GenBank/DDBJ databases">
        <title>Tritrichomonas musculus Genome.</title>
        <authorList>
            <person name="Alves-Ferreira E."/>
            <person name="Grigg M."/>
            <person name="Lorenzi H."/>
            <person name="Galac M."/>
        </authorList>
    </citation>
    <scope>NUCLEOTIDE SEQUENCE [LARGE SCALE GENOMIC DNA]</scope>
    <source>
        <strain evidence="2 3">EAF2021</strain>
    </source>
</reference>
<comment type="caution">
    <text evidence="2">The sequence shown here is derived from an EMBL/GenBank/DDBJ whole genome shotgun (WGS) entry which is preliminary data.</text>
</comment>
<dbReference type="EMBL" id="JAPFFF010000015">
    <property type="protein sequence ID" value="KAK8866864.1"/>
    <property type="molecule type" value="Genomic_DNA"/>
</dbReference>
<dbReference type="SUPFAM" id="SSF52540">
    <property type="entry name" value="P-loop containing nucleoside triphosphate hydrolases"/>
    <property type="match status" value="1"/>
</dbReference>
<dbReference type="PROSITE" id="PS51421">
    <property type="entry name" value="RAS"/>
    <property type="match status" value="1"/>
</dbReference>
<dbReference type="InterPro" id="IPR005225">
    <property type="entry name" value="Small_GTP-bd"/>
</dbReference>
<dbReference type="NCBIfam" id="TIGR00231">
    <property type="entry name" value="small_GTP"/>
    <property type="match status" value="1"/>
</dbReference>
<dbReference type="Pfam" id="PF00071">
    <property type="entry name" value="Ras"/>
    <property type="match status" value="1"/>
</dbReference>
<gene>
    <name evidence="2" type="ORF">M9Y10_009832</name>
</gene>
<dbReference type="PRINTS" id="PR00449">
    <property type="entry name" value="RASTRNSFRMNG"/>
</dbReference>
<dbReference type="InterPro" id="IPR027417">
    <property type="entry name" value="P-loop_NTPase"/>
</dbReference>
<dbReference type="CDD" id="cd00154">
    <property type="entry name" value="Rab"/>
    <property type="match status" value="1"/>
</dbReference>
<name>A0ABR2IPH6_9EUKA</name>
<evidence type="ECO:0008006" key="4">
    <source>
        <dbReference type="Google" id="ProtNLM"/>
    </source>
</evidence>
<sequence length="188" mass="21322">MPTKVILLGSSGVGKTSLIQVKVNGQIGDSLATIQPQEIHYTQQIEGCQVDISVWDTPGQYTFRNMVKNFLRDATGIILTYDVSNRESFDELEEWFHFVNETINPRFIILVANKCDLERVVDVQTENEWANQHQILKTIQTSAITKEGVSLLFDIIAQKAYEFQDKNKGEKQINIDSGNTGKKKKCCH</sequence>
<dbReference type="PROSITE" id="PS51419">
    <property type="entry name" value="RAB"/>
    <property type="match status" value="1"/>
</dbReference>
<dbReference type="PANTHER" id="PTHR47978">
    <property type="match status" value="1"/>
</dbReference>
<dbReference type="SMART" id="SM00175">
    <property type="entry name" value="RAB"/>
    <property type="match status" value="1"/>
</dbReference>
<dbReference type="Proteomes" id="UP001470230">
    <property type="component" value="Unassembled WGS sequence"/>
</dbReference>
<proteinExistence type="predicted"/>
<dbReference type="InterPro" id="IPR001806">
    <property type="entry name" value="Small_GTPase"/>
</dbReference>
<dbReference type="SMART" id="SM00174">
    <property type="entry name" value="RHO"/>
    <property type="match status" value="1"/>
</dbReference>
<accession>A0ABR2IPH6</accession>
<keyword evidence="3" id="KW-1185">Reference proteome</keyword>